<comment type="cofactor">
    <cofactor evidence="3">
        <name>Zn(2+)</name>
        <dbReference type="ChEBI" id="CHEBI:29105"/>
    </cofactor>
    <text evidence="3">Binds 1 zinc ion per subunit.</text>
</comment>
<dbReference type="Proteomes" id="UP000627538">
    <property type="component" value="Unassembled WGS sequence"/>
</dbReference>
<dbReference type="Gene3D" id="3.40.50.300">
    <property type="entry name" value="P-loop containing nucleotide triphosphate hydrolases"/>
    <property type="match status" value="1"/>
</dbReference>
<dbReference type="GO" id="GO:0042274">
    <property type="term" value="P:ribosomal small subunit biogenesis"/>
    <property type="evidence" value="ECO:0007669"/>
    <property type="project" value="UniProtKB-UniRule"/>
</dbReference>
<keyword evidence="3" id="KW-0694">RNA-binding</keyword>
<evidence type="ECO:0000256" key="2">
    <source>
        <dbReference type="ARBA" id="ARBA00023134"/>
    </source>
</evidence>
<comment type="subcellular location">
    <subcellularLocation>
        <location evidence="3">Cytoplasm</location>
    </subcellularLocation>
</comment>
<feature type="binding site" evidence="3">
    <location>
        <position position="293"/>
    </location>
    <ligand>
        <name>Zn(2+)</name>
        <dbReference type="ChEBI" id="CHEBI:29105"/>
    </ligand>
</feature>
<keyword evidence="3" id="KW-0479">Metal-binding</keyword>
<evidence type="ECO:0000259" key="5">
    <source>
        <dbReference type="PROSITE" id="PS51721"/>
    </source>
</evidence>
<evidence type="ECO:0000313" key="6">
    <source>
        <dbReference type="EMBL" id="MBD3690052.1"/>
    </source>
</evidence>
<dbReference type="InterPro" id="IPR004881">
    <property type="entry name" value="Ribosome_biogen_GTPase_RsgA"/>
</dbReference>
<dbReference type="SUPFAM" id="SSF52540">
    <property type="entry name" value="P-loop containing nucleoside triphosphate hydrolases"/>
    <property type="match status" value="1"/>
</dbReference>
<dbReference type="EMBL" id="JACRUO010000002">
    <property type="protein sequence ID" value="MBD3690052.1"/>
    <property type="molecule type" value="Genomic_DNA"/>
</dbReference>
<keyword evidence="3" id="KW-0862">Zinc</keyword>
<dbReference type="PROSITE" id="PS51721">
    <property type="entry name" value="G_CP"/>
    <property type="match status" value="1"/>
</dbReference>
<dbReference type="PANTHER" id="PTHR32120:SF11">
    <property type="entry name" value="SMALL RIBOSOMAL SUBUNIT BIOGENESIS GTPASE RSGA 1, MITOCHONDRIAL-RELATED"/>
    <property type="match status" value="1"/>
</dbReference>
<feature type="binding site" evidence="3">
    <location>
        <position position="299"/>
    </location>
    <ligand>
        <name>Zn(2+)</name>
        <dbReference type="ChEBI" id="CHEBI:29105"/>
    </ligand>
</feature>
<name>A0A8I0KS50_9ACTO</name>
<feature type="domain" description="CP-type G" evidence="5">
    <location>
        <begin position="101"/>
        <end position="269"/>
    </location>
</feature>
<keyword evidence="1 3" id="KW-0547">Nucleotide-binding</keyword>
<dbReference type="PROSITE" id="PS50936">
    <property type="entry name" value="ENGC_GTPASE"/>
    <property type="match status" value="1"/>
</dbReference>
<dbReference type="HAMAP" id="MF_01820">
    <property type="entry name" value="GTPase_RsgA"/>
    <property type="match status" value="1"/>
</dbReference>
<dbReference type="CDD" id="cd01854">
    <property type="entry name" value="YjeQ_EngC"/>
    <property type="match status" value="1"/>
</dbReference>
<keyword evidence="3" id="KW-0378">Hydrolase</keyword>
<comment type="function">
    <text evidence="3">One of several proteins that assist in the late maturation steps of the functional core of the 30S ribosomal subunit. Helps release RbfA from mature subunits. May play a role in the assembly of ribosomal proteins into the subunit. Circularly permuted GTPase that catalyzes slow GTP hydrolysis, GTPase activity is stimulated by the 30S ribosomal subunit.</text>
</comment>
<comment type="subunit">
    <text evidence="3">Monomer. Associates with 30S ribosomal subunit, binds 16S rRNA.</text>
</comment>
<sequence>MVRRDIGTDDPRVRVRRGRKGKKSRRRSKDRVDYSDAPIGQVIAVDRGRYRVRLGEVDVRAVKARELGRHAIVVGDRVRLVGDLSGRADTLARLVEVTPRSTELTRSAEDTPGGREKPMVANADLMVIVTACADPPPRPRMIDRCLVAAYAGGISPLLVATKADLAPAAPLLDQFTGLGLPSLVTSFDGEAWEGLEGLSEAVRGHTCVLVGHSGVGKSTLTNALIPEAARRTGEVNAVTGRGRHTSTGAVALELPGGGWLIDTPGIRSFGLAHVEIDDLLAAFADLAEAANQCPRRCSHTADEVECALDAWARGDARREARLDSFRRLLETKLSAAEPWQVGH</sequence>
<feature type="binding site" evidence="3">
    <location>
        <position position="297"/>
    </location>
    <ligand>
        <name>Zn(2+)</name>
        <dbReference type="ChEBI" id="CHEBI:29105"/>
    </ligand>
</feature>
<comment type="caution">
    <text evidence="6">The sequence shown here is derived from an EMBL/GenBank/DDBJ whole genome shotgun (WGS) entry which is preliminary data.</text>
</comment>
<dbReference type="Pfam" id="PF03193">
    <property type="entry name" value="RsgA_GTPase"/>
    <property type="match status" value="1"/>
</dbReference>
<comment type="similarity">
    <text evidence="3">Belongs to the TRAFAC class YlqF/YawG GTPase family. RsgA subfamily.</text>
</comment>
<reference evidence="6 7" key="1">
    <citation type="submission" date="2020-08" db="EMBL/GenBank/DDBJ databases">
        <title>Winkia gen. nov., sp. nov., isolated from faeces of the Anser albifrons in China.</title>
        <authorList>
            <person name="Liu Q."/>
        </authorList>
    </citation>
    <scope>NUCLEOTIDE SEQUENCE [LARGE SCALE GENOMIC DNA]</scope>
    <source>
        <strain evidence="6 7">C62</strain>
    </source>
</reference>
<feature type="binding site" evidence="3">
    <location>
        <begin position="161"/>
        <end position="164"/>
    </location>
    <ligand>
        <name>GTP</name>
        <dbReference type="ChEBI" id="CHEBI:37565"/>
    </ligand>
</feature>
<dbReference type="AlphaFoldDB" id="A0A8I0KS50"/>
<dbReference type="RefSeq" id="WP_191072154.1">
    <property type="nucleotide sequence ID" value="NZ_CP060506.1"/>
</dbReference>
<dbReference type="InterPro" id="IPR030378">
    <property type="entry name" value="G_CP_dom"/>
</dbReference>
<accession>A0A8I0KS50</accession>
<dbReference type="InterPro" id="IPR010914">
    <property type="entry name" value="RsgA_GTPase_dom"/>
</dbReference>
<keyword evidence="3" id="KW-0690">Ribosome biogenesis</keyword>
<proteinExistence type="inferred from homology"/>
<organism evidence="6 7">
    <name type="scientific">Nanchangia anserum</name>
    <dbReference type="NCBI Taxonomy" id="2692125"/>
    <lineage>
        <taxon>Bacteria</taxon>
        <taxon>Bacillati</taxon>
        <taxon>Actinomycetota</taxon>
        <taxon>Actinomycetes</taxon>
        <taxon>Actinomycetales</taxon>
        <taxon>Actinomycetaceae</taxon>
        <taxon>Nanchangia</taxon>
    </lineage>
</organism>
<evidence type="ECO:0000259" key="4">
    <source>
        <dbReference type="PROSITE" id="PS50936"/>
    </source>
</evidence>
<keyword evidence="2 3" id="KW-0342">GTP-binding</keyword>
<dbReference type="NCBIfam" id="TIGR00157">
    <property type="entry name" value="ribosome small subunit-dependent GTPase A"/>
    <property type="match status" value="1"/>
</dbReference>
<evidence type="ECO:0000256" key="3">
    <source>
        <dbReference type="HAMAP-Rule" id="MF_01820"/>
    </source>
</evidence>
<dbReference type="Gene3D" id="1.10.40.50">
    <property type="entry name" value="Probable gtpase engc, domain 3"/>
    <property type="match status" value="1"/>
</dbReference>
<protein>
    <recommendedName>
        <fullName evidence="3">Small ribosomal subunit biogenesis GTPase RsgA</fullName>
        <ecNumber evidence="3">3.6.1.-</ecNumber>
    </recommendedName>
</protein>
<feature type="binding site" evidence="3">
    <location>
        <begin position="211"/>
        <end position="219"/>
    </location>
    <ligand>
        <name>GTP</name>
        <dbReference type="ChEBI" id="CHEBI:37565"/>
    </ligand>
</feature>
<dbReference type="GO" id="GO:0005737">
    <property type="term" value="C:cytoplasm"/>
    <property type="evidence" value="ECO:0007669"/>
    <property type="project" value="UniProtKB-SubCell"/>
</dbReference>
<dbReference type="GO" id="GO:0046872">
    <property type="term" value="F:metal ion binding"/>
    <property type="evidence" value="ECO:0007669"/>
    <property type="project" value="UniProtKB-KW"/>
</dbReference>
<dbReference type="GO" id="GO:0019843">
    <property type="term" value="F:rRNA binding"/>
    <property type="evidence" value="ECO:0007669"/>
    <property type="project" value="UniProtKB-KW"/>
</dbReference>
<gene>
    <name evidence="3 6" type="primary">rsgA</name>
    <name evidence="6" type="ORF">H8R10_07425</name>
</gene>
<keyword evidence="7" id="KW-1185">Reference proteome</keyword>
<keyword evidence="3" id="KW-0963">Cytoplasm</keyword>
<feature type="binding site" evidence="3">
    <location>
        <position position="306"/>
    </location>
    <ligand>
        <name>Zn(2+)</name>
        <dbReference type="ChEBI" id="CHEBI:29105"/>
    </ligand>
</feature>
<dbReference type="InterPro" id="IPR027417">
    <property type="entry name" value="P-loop_NTPase"/>
</dbReference>
<keyword evidence="3" id="KW-0699">rRNA-binding</keyword>
<feature type="domain" description="EngC GTPase" evidence="4">
    <location>
        <begin position="121"/>
        <end position="267"/>
    </location>
</feature>
<dbReference type="GO" id="GO:0005525">
    <property type="term" value="F:GTP binding"/>
    <property type="evidence" value="ECO:0007669"/>
    <property type="project" value="UniProtKB-UniRule"/>
</dbReference>
<dbReference type="PANTHER" id="PTHR32120">
    <property type="entry name" value="SMALL RIBOSOMAL SUBUNIT BIOGENESIS GTPASE RSGA"/>
    <property type="match status" value="1"/>
</dbReference>
<evidence type="ECO:0000256" key="1">
    <source>
        <dbReference type="ARBA" id="ARBA00022741"/>
    </source>
</evidence>
<dbReference type="EC" id="3.6.1.-" evidence="3"/>
<dbReference type="GO" id="GO:0003924">
    <property type="term" value="F:GTPase activity"/>
    <property type="evidence" value="ECO:0007669"/>
    <property type="project" value="UniProtKB-UniRule"/>
</dbReference>
<evidence type="ECO:0000313" key="7">
    <source>
        <dbReference type="Proteomes" id="UP000627538"/>
    </source>
</evidence>